<dbReference type="EMBL" id="JAPDFW010000114">
    <property type="protein sequence ID" value="KAJ5068510.1"/>
    <property type="molecule type" value="Genomic_DNA"/>
</dbReference>
<keyword evidence="3" id="KW-1185">Reference proteome</keyword>
<feature type="transmembrane region" description="Helical" evidence="1">
    <location>
        <begin position="51"/>
        <end position="70"/>
    </location>
</feature>
<comment type="caution">
    <text evidence="2">The sequence shown here is derived from an EMBL/GenBank/DDBJ whole genome shotgun (WGS) entry which is preliminary data.</text>
</comment>
<evidence type="ECO:0000256" key="1">
    <source>
        <dbReference type="SAM" id="Phobius"/>
    </source>
</evidence>
<protein>
    <submittedName>
        <fullName evidence="2">Uncharacterized protein</fullName>
    </submittedName>
</protein>
<reference evidence="2" key="1">
    <citation type="submission" date="2022-10" db="EMBL/GenBank/DDBJ databases">
        <title>Novel sulphate-reducing endosymbionts in the free-living metamonad Anaeramoeba.</title>
        <authorList>
            <person name="Jerlstrom-Hultqvist J."/>
            <person name="Cepicka I."/>
            <person name="Gallot-Lavallee L."/>
            <person name="Salas-Leiva D."/>
            <person name="Curtis B.A."/>
            <person name="Zahonova K."/>
            <person name="Pipaliya S."/>
            <person name="Dacks J."/>
            <person name="Roger A.J."/>
        </authorList>
    </citation>
    <scope>NUCLEOTIDE SEQUENCE</scope>
    <source>
        <strain evidence="2">BMAN</strain>
    </source>
</reference>
<dbReference type="PANTHER" id="PTHR13146:SF3">
    <property type="entry name" value="EAMA DOMAIN-CONTAINING PROTEIN"/>
    <property type="match status" value="1"/>
</dbReference>
<keyword evidence="1" id="KW-1133">Transmembrane helix</keyword>
<dbReference type="PANTHER" id="PTHR13146">
    <property type="match status" value="1"/>
</dbReference>
<dbReference type="Proteomes" id="UP001149090">
    <property type="component" value="Unassembled WGS sequence"/>
</dbReference>
<feature type="transmembrane region" description="Helical" evidence="1">
    <location>
        <begin position="12"/>
        <end position="31"/>
    </location>
</feature>
<evidence type="ECO:0000313" key="2">
    <source>
        <dbReference type="EMBL" id="KAJ5068510.1"/>
    </source>
</evidence>
<accession>A0A9Q0LC13</accession>
<proteinExistence type="predicted"/>
<name>A0A9Q0LC13_ANAIG</name>
<dbReference type="GO" id="GO:0016020">
    <property type="term" value="C:membrane"/>
    <property type="evidence" value="ECO:0007669"/>
    <property type="project" value="TreeGrafter"/>
</dbReference>
<organism evidence="2 3">
    <name type="scientific">Anaeramoeba ignava</name>
    <name type="common">Anaerobic marine amoeba</name>
    <dbReference type="NCBI Taxonomy" id="1746090"/>
    <lineage>
        <taxon>Eukaryota</taxon>
        <taxon>Metamonada</taxon>
        <taxon>Anaeramoebidae</taxon>
        <taxon>Anaeramoeba</taxon>
    </lineage>
</organism>
<evidence type="ECO:0000313" key="3">
    <source>
        <dbReference type="Proteomes" id="UP001149090"/>
    </source>
</evidence>
<dbReference type="AlphaFoldDB" id="A0A9Q0LC13"/>
<gene>
    <name evidence="2" type="ORF">M0811_02443</name>
</gene>
<keyword evidence="1" id="KW-0472">Membrane</keyword>
<keyword evidence="1" id="KW-0812">Transmembrane</keyword>
<sequence>MTEGVPPKWQRVTSIPGMLTFGTATVVIGKVLFDMPAKGENGDRHKFEKPWFQVEGMFLGMMLSLVVYEIHRLATKSKNKAEYTPLDINQSEPQQSKNT</sequence>